<geneLocation type="plasmid" evidence="1 2">
    <name>unnamed1</name>
</geneLocation>
<reference evidence="1 2" key="1">
    <citation type="submission" date="2017-01" db="EMBL/GenBank/DDBJ databases">
        <title>The complete genome sequence of a sulfur-oxidizing marine bacterium Thioclava sp. 25B10_4T.</title>
        <authorList>
            <person name="Liu Y."/>
            <person name="Lai Q."/>
            <person name="Shao Z."/>
        </authorList>
    </citation>
    <scope>NUCLEOTIDE SEQUENCE [LARGE SCALE GENOMIC DNA]</scope>
    <source>
        <strain evidence="1 2">25B10_4</strain>
        <plasmid evidence="1 2">unnamed1</plasmid>
    </source>
</reference>
<keyword evidence="2" id="KW-1185">Reference proteome</keyword>
<evidence type="ECO:0000313" key="1">
    <source>
        <dbReference type="EMBL" id="AQS50051.1"/>
    </source>
</evidence>
<protein>
    <submittedName>
        <fullName evidence="1">Uncharacterized protein</fullName>
    </submittedName>
</protein>
<sequence length="199" mass="23034">MACYYSNKCFLMGQDDLPLYTYCTLEDIADFMFEYLEEIFGEAIHPELDLVGVCSQGEDRTWYYNPNRVQSKWLRPNMSWNQALGFVTAERLAIDQSTAQNIITEAVNAETTIREKLMTYVQSRQYSALQHGVEAVLALEDGCAPGFLPLSAFTKGTKDQAIDMRENREKPDRRLLVEVAFLWHPRLDPKIHRDELQIR</sequence>
<accession>A0ABM6IM56</accession>
<keyword evidence="1" id="KW-0614">Plasmid</keyword>
<organism evidence="1 2">
    <name type="scientific">Thioclava nitratireducens</name>
    <dbReference type="NCBI Taxonomy" id="1915078"/>
    <lineage>
        <taxon>Bacteria</taxon>
        <taxon>Pseudomonadati</taxon>
        <taxon>Pseudomonadota</taxon>
        <taxon>Alphaproteobacteria</taxon>
        <taxon>Rhodobacterales</taxon>
        <taxon>Paracoccaceae</taxon>
        <taxon>Thioclava</taxon>
    </lineage>
</organism>
<dbReference type="RefSeq" id="WP_075777324.1">
    <property type="nucleotide sequence ID" value="NZ_CP019438.1"/>
</dbReference>
<dbReference type="EMBL" id="CP019438">
    <property type="protein sequence ID" value="AQS50051.1"/>
    <property type="molecule type" value="Genomic_DNA"/>
</dbReference>
<evidence type="ECO:0000313" key="2">
    <source>
        <dbReference type="Proteomes" id="UP000185622"/>
    </source>
</evidence>
<dbReference type="Proteomes" id="UP000185622">
    <property type="component" value="Plasmid unnamed1"/>
</dbReference>
<gene>
    <name evidence="1" type="ORF">BMG03_19190</name>
</gene>
<name>A0ABM6IM56_9RHOB</name>
<proteinExistence type="predicted"/>